<dbReference type="PANTHER" id="PTHR24096">
    <property type="entry name" value="LONG-CHAIN-FATTY-ACID--COA LIGASE"/>
    <property type="match status" value="1"/>
</dbReference>
<reference evidence="2 3" key="2">
    <citation type="submission" date="2019-09" db="EMBL/GenBank/DDBJ databases">
        <title>Mesorhizobium sp. MaA-C15 isolated from Microcystis aeruginosa.</title>
        <authorList>
            <person name="Jeong S.E."/>
            <person name="Jin H.M."/>
            <person name="Jeon C.O."/>
        </authorList>
    </citation>
    <scope>NUCLEOTIDE SEQUENCE [LARGE SCALE GENOMIC DNA]</scope>
    <source>
        <strain evidence="2 3">MaA-C15</strain>
    </source>
</reference>
<protein>
    <submittedName>
        <fullName evidence="2">Feruloyl-CoA synthase</fullName>
    </submittedName>
</protein>
<gene>
    <name evidence="2" type="ORF">FY036_19900</name>
</gene>
<dbReference type="GO" id="GO:0016405">
    <property type="term" value="F:CoA-ligase activity"/>
    <property type="evidence" value="ECO:0007669"/>
    <property type="project" value="TreeGrafter"/>
</dbReference>
<name>A0A5D4GR06_9HYPH</name>
<dbReference type="OrthoDB" id="9803968at2"/>
<organism evidence="2 3">
    <name type="scientific">Neoaquamicrobium microcysteis</name>
    <dbReference type="NCBI Taxonomy" id="2682781"/>
    <lineage>
        <taxon>Bacteria</taxon>
        <taxon>Pseudomonadati</taxon>
        <taxon>Pseudomonadota</taxon>
        <taxon>Alphaproteobacteria</taxon>
        <taxon>Hyphomicrobiales</taxon>
        <taxon>Phyllobacteriaceae</taxon>
        <taxon>Neoaquamicrobium</taxon>
    </lineage>
</organism>
<dbReference type="PANTHER" id="PTHR24096:SF420">
    <property type="entry name" value="LONG-CHAIN-FATTY-ACID--COA LIGASE-RELATED"/>
    <property type="match status" value="1"/>
</dbReference>
<dbReference type="Pfam" id="PF23562">
    <property type="entry name" value="AMP-binding_C_3"/>
    <property type="match status" value="1"/>
</dbReference>
<proteinExistence type="predicted"/>
<keyword evidence="3" id="KW-1185">Reference proteome</keyword>
<accession>A0A5D4GR06</accession>
<dbReference type="NCBIfam" id="NF009232">
    <property type="entry name" value="PRK12582.1"/>
    <property type="match status" value="1"/>
</dbReference>
<comment type="caution">
    <text evidence="2">The sequence shown here is derived from an EMBL/GenBank/DDBJ whole genome shotgun (WGS) entry which is preliminary data.</text>
</comment>
<evidence type="ECO:0000313" key="3">
    <source>
        <dbReference type="Proteomes" id="UP000323258"/>
    </source>
</evidence>
<dbReference type="Pfam" id="PF00501">
    <property type="entry name" value="AMP-binding"/>
    <property type="match status" value="1"/>
</dbReference>
<feature type="domain" description="AMP-dependent synthetase/ligase" evidence="1">
    <location>
        <begin position="48"/>
        <end position="429"/>
    </location>
</feature>
<sequence>MPIVSVAGMRPVHMGELAVDVERRADGVVVVRSRQPLGDYPRSMIDCLDHWADAAPDRTFLADRGPDGQWRRCSFAQAREKARAIAQYVLDLGLGAERPVAILSGNSLEHGLLALGCMMAGVPFAPISPAYSLVSSDHAKLRHVFSLLNPGMVFAADGGAFAKALAAVATPQMKLVVARDPVVGMAADSFDDMLATKPTDAVDDANAAVDGDTVAKFLFTSGSTGMPKAVINTQRMMCSNQMMIASALAFLRDEPPVMVDWLPWNHTAGGNHNFGIALYNGGTLHIDDGAPTPAGIAKTVRNLEEVAPTLYFNVPKGYEMLSEHLAANATLRDNFFSRVKLLQYAGAGLAQHVWDALERLAREAVGEKIMIITGYGSTETAPFACTTTWAVERPGEVGLPAPGLELKLVPDGRKLEARLRGPNITPGYWRQPDKTTESFDEEGFYRIGDALKFVDENDPARGFLFDGRVSEDFKLSTGTWVNMAAVRAGVVRACAPLVRDAVLTGLDRNHIGALLFLDVDAARKADASLHAAGEAELAAHPAIRQSIAQGLARLAAQATGSSNRVAGAIILDSPPAIDAHEITDKGSINQRAVMEARAGLVEDLYAEPLPPHVIAINR</sequence>
<evidence type="ECO:0000259" key="1">
    <source>
        <dbReference type="Pfam" id="PF00501"/>
    </source>
</evidence>
<dbReference type="Gene3D" id="3.40.50.12780">
    <property type="entry name" value="N-terminal domain of ligase-like"/>
    <property type="match status" value="1"/>
</dbReference>
<dbReference type="PROSITE" id="PS00455">
    <property type="entry name" value="AMP_BINDING"/>
    <property type="match status" value="1"/>
</dbReference>
<dbReference type="InterPro" id="IPR020845">
    <property type="entry name" value="AMP-binding_CS"/>
</dbReference>
<reference evidence="2 3" key="1">
    <citation type="submission" date="2019-08" db="EMBL/GenBank/DDBJ databases">
        <authorList>
            <person name="Seo Y.L."/>
        </authorList>
    </citation>
    <scope>NUCLEOTIDE SEQUENCE [LARGE SCALE GENOMIC DNA]</scope>
    <source>
        <strain evidence="2 3">MaA-C15</strain>
    </source>
</reference>
<dbReference type="InterPro" id="IPR042099">
    <property type="entry name" value="ANL_N_sf"/>
</dbReference>
<evidence type="ECO:0000313" key="2">
    <source>
        <dbReference type="EMBL" id="TYR30149.1"/>
    </source>
</evidence>
<dbReference type="Proteomes" id="UP000323258">
    <property type="component" value="Unassembled WGS sequence"/>
</dbReference>
<dbReference type="EMBL" id="VSZS01000067">
    <property type="protein sequence ID" value="TYR30149.1"/>
    <property type="molecule type" value="Genomic_DNA"/>
</dbReference>
<dbReference type="InterPro" id="IPR000873">
    <property type="entry name" value="AMP-dep_synth/lig_dom"/>
</dbReference>
<dbReference type="RefSeq" id="WP_148916507.1">
    <property type="nucleotide sequence ID" value="NZ_VSZS01000067.1"/>
</dbReference>
<dbReference type="AlphaFoldDB" id="A0A5D4GR06"/>
<dbReference type="SUPFAM" id="SSF56801">
    <property type="entry name" value="Acetyl-CoA synthetase-like"/>
    <property type="match status" value="1"/>
</dbReference>